<protein>
    <submittedName>
        <fullName evidence="1">Uncharacterized protein</fullName>
    </submittedName>
</protein>
<reference evidence="2" key="2">
    <citation type="journal article" date="2008" name="Nucleic Acids Res.">
        <title>The rice annotation project database (RAP-DB): 2008 update.</title>
        <authorList>
            <consortium name="The rice annotation project (RAP)"/>
        </authorList>
    </citation>
    <scope>GENOME REANNOTATION</scope>
    <source>
        <strain evidence="2">cv. Nipponbare</strain>
    </source>
</reference>
<evidence type="ECO:0000313" key="2">
    <source>
        <dbReference type="Proteomes" id="UP000000763"/>
    </source>
</evidence>
<gene>
    <name evidence="1" type="primary">B1469H02.9</name>
</gene>
<sequence>MARKKSIFTTQLLAESESFSSTENQVFSKPVGRGENGTETFRIPGIFSKTESIGWNCSKTETNLEIFSRKQNRI</sequence>
<proteinExistence type="predicted"/>
<dbReference type="EMBL" id="AP006168">
    <property type="protein sequence ID" value="BAD23726.1"/>
    <property type="molecule type" value="Genomic_DNA"/>
</dbReference>
<reference evidence="2" key="1">
    <citation type="journal article" date="2005" name="Nature">
        <title>The map-based sequence of the rice genome.</title>
        <authorList>
            <consortium name="International rice genome sequencing project (IRGSP)"/>
            <person name="Matsumoto T."/>
            <person name="Wu J."/>
            <person name="Kanamori H."/>
            <person name="Katayose Y."/>
            <person name="Fujisawa M."/>
            <person name="Namiki N."/>
            <person name="Mizuno H."/>
            <person name="Yamamoto K."/>
            <person name="Antonio B.A."/>
            <person name="Baba T."/>
            <person name="Sakata K."/>
            <person name="Nagamura Y."/>
            <person name="Aoki H."/>
            <person name="Arikawa K."/>
            <person name="Arita K."/>
            <person name="Bito T."/>
            <person name="Chiden Y."/>
            <person name="Fujitsuka N."/>
            <person name="Fukunaka R."/>
            <person name="Hamada M."/>
            <person name="Harada C."/>
            <person name="Hayashi A."/>
            <person name="Hijishita S."/>
            <person name="Honda M."/>
            <person name="Hosokawa S."/>
            <person name="Ichikawa Y."/>
            <person name="Idonuma A."/>
            <person name="Iijima M."/>
            <person name="Ikeda M."/>
            <person name="Ikeno M."/>
            <person name="Ito K."/>
            <person name="Ito S."/>
            <person name="Ito T."/>
            <person name="Ito Y."/>
            <person name="Ito Y."/>
            <person name="Iwabuchi A."/>
            <person name="Kamiya K."/>
            <person name="Karasawa W."/>
            <person name="Kurita K."/>
            <person name="Katagiri S."/>
            <person name="Kikuta A."/>
            <person name="Kobayashi H."/>
            <person name="Kobayashi N."/>
            <person name="Machita K."/>
            <person name="Maehara T."/>
            <person name="Masukawa M."/>
            <person name="Mizubayashi T."/>
            <person name="Mukai Y."/>
            <person name="Nagasaki H."/>
            <person name="Nagata Y."/>
            <person name="Naito S."/>
            <person name="Nakashima M."/>
            <person name="Nakama Y."/>
            <person name="Nakamichi Y."/>
            <person name="Nakamura M."/>
            <person name="Meguro A."/>
            <person name="Negishi M."/>
            <person name="Ohta I."/>
            <person name="Ohta T."/>
            <person name="Okamoto M."/>
            <person name="Ono N."/>
            <person name="Saji S."/>
            <person name="Sakaguchi M."/>
            <person name="Sakai K."/>
            <person name="Shibata M."/>
            <person name="Shimokawa T."/>
            <person name="Song J."/>
            <person name="Takazaki Y."/>
            <person name="Terasawa K."/>
            <person name="Tsugane M."/>
            <person name="Tsuji K."/>
            <person name="Ueda S."/>
            <person name="Waki K."/>
            <person name="Yamagata H."/>
            <person name="Yamamoto M."/>
            <person name="Yamamoto S."/>
            <person name="Yamane H."/>
            <person name="Yoshiki S."/>
            <person name="Yoshihara R."/>
            <person name="Yukawa K."/>
            <person name="Zhong H."/>
            <person name="Yano M."/>
            <person name="Yuan Q."/>
            <person name="Ouyang S."/>
            <person name="Liu J."/>
            <person name="Jones K.M."/>
            <person name="Gansberger K."/>
            <person name="Moffat K."/>
            <person name="Hill J."/>
            <person name="Bera J."/>
            <person name="Fadrosh D."/>
            <person name="Jin S."/>
            <person name="Johri S."/>
            <person name="Kim M."/>
            <person name="Overton L."/>
            <person name="Reardon M."/>
            <person name="Tsitrin T."/>
            <person name="Vuong H."/>
            <person name="Weaver B."/>
            <person name="Ciecko A."/>
            <person name="Tallon L."/>
            <person name="Jackson J."/>
            <person name="Pai G."/>
            <person name="Aken S.V."/>
            <person name="Utterback T."/>
            <person name="Reidmuller S."/>
            <person name="Feldblyum T."/>
            <person name="Hsiao J."/>
            <person name="Zismann V."/>
            <person name="Iobst S."/>
            <person name="de Vazeille A.R."/>
            <person name="Buell C.R."/>
            <person name="Ying K."/>
            <person name="Li Y."/>
            <person name="Lu T."/>
            <person name="Huang Y."/>
            <person name="Zhao Q."/>
            <person name="Feng Q."/>
            <person name="Zhang L."/>
            <person name="Zhu J."/>
            <person name="Weng Q."/>
            <person name="Mu J."/>
            <person name="Lu Y."/>
            <person name="Fan D."/>
            <person name="Liu Y."/>
            <person name="Guan J."/>
            <person name="Zhang Y."/>
            <person name="Yu S."/>
            <person name="Liu X."/>
            <person name="Zhang Y."/>
            <person name="Hong G."/>
            <person name="Han B."/>
            <person name="Choisne N."/>
            <person name="Demange N."/>
            <person name="Orjeda G."/>
            <person name="Samain S."/>
            <person name="Cattolico L."/>
            <person name="Pelletier E."/>
            <person name="Couloux A."/>
            <person name="Segurens B."/>
            <person name="Wincker P."/>
            <person name="D'Hont A."/>
            <person name="Scarpelli C."/>
            <person name="Weissenbach J."/>
            <person name="Salanoubat M."/>
            <person name="Quetier F."/>
            <person name="Yu Y."/>
            <person name="Kim H.R."/>
            <person name="Rambo T."/>
            <person name="Currie J."/>
            <person name="Collura K."/>
            <person name="Luo M."/>
            <person name="Yang T."/>
            <person name="Ammiraju J.S.S."/>
            <person name="Engler F."/>
            <person name="Soderlund C."/>
            <person name="Wing R.A."/>
            <person name="Palmer L.E."/>
            <person name="de la Bastide M."/>
            <person name="Spiegel L."/>
            <person name="Nascimento L."/>
            <person name="Zutavern T."/>
            <person name="O'Shaughnessy A."/>
            <person name="Dike S."/>
            <person name="Dedhia N."/>
            <person name="Preston R."/>
            <person name="Balija V."/>
            <person name="McCombie W.R."/>
            <person name="Chow T."/>
            <person name="Chen H."/>
            <person name="Chung M."/>
            <person name="Chen C."/>
            <person name="Shaw J."/>
            <person name="Wu H."/>
            <person name="Hsiao K."/>
            <person name="Chao Y."/>
            <person name="Chu M."/>
            <person name="Cheng C."/>
            <person name="Hour A."/>
            <person name="Lee P."/>
            <person name="Lin S."/>
            <person name="Lin Y."/>
            <person name="Liou J."/>
            <person name="Liu S."/>
            <person name="Hsing Y."/>
            <person name="Raghuvanshi S."/>
            <person name="Mohanty A."/>
            <person name="Bharti A.K."/>
            <person name="Gaur A."/>
            <person name="Gupta V."/>
            <person name="Kumar D."/>
            <person name="Ravi V."/>
            <person name="Vij S."/>
            <person name="Kapur A."/>
            <person name="Khurana P."/>
            <person name="Khurana P."/>
            <person name="Khurana J.P."/>
            <person name="Tyagi A.K."/>
            <person name="Gaikwad K."/>
            <person name="Singh A."/>
            <person name="Dalal V."/>
            <person name="Srivastava S."/>
            <person name="Dixit A."/>
            <person name="Pal A.K."/>
            <person name="Ghazi I.A."/>
            <person name="Yadav M."/>
            <person name="Pandit A."/>
            <person name="Bhargava A."/>
            <person name="Sureshbabu K."/>
            <person name="Batra K."/>
            <person name="Sharma T.R."/>
            <person name="Mohapatra T."/>
            <person name="Singh N.K."/>
            <person name="Messing J."/>
            <person name="Nelson A.B."/>
            <person name="Fuks G."/>
            <person name="Kavchok S."/>
            <person name="Keizer G."/>
            <person name="Linton E."/>
            <person name="Llaca V."/>
            <person name="Song R."/>
            <person name="Tanyolac B."/>
            <person name="Young S."/>
            <person name="Ho-Il K."/>
            <person name="Hahn J.H."/>
            <person name="Sangsakoo G."/>
            <person name="Vanavichit A."/>
            <person name="de Mattos Luiz.A.T."/>
            <person name="Zimmer P.D."/>
            <person name="Malone G."/>
            <person name="Dellagostin O."/>
            <person name="de Oliveira A.C."/>
            <person name="Bevan M."/>
            <person name="Bancroft I."/>
            <person name="Minx P."/>
            <person name="Cordum H."/>
            <person name="Wilson R."/>
            <person name="Cheng Z."/>
            <person name="Jin W."/>
            <person name="Jiang J."/>
            <person name="Leong S.A."/>
            <person name="Iwama H."/>
            <person name="Gojobori T."/>
            <person name="Itoh T."/>
            <person name="Niimura Y."/>
            <person name="Fujii Y."/>
            <person name="Habara T."/>
            <person name="Sakai H."/>
            <person name="Sato Y."/>
            <person name="Wilson G."/>
            <person name="Kumar K."/>
            <person name="McCouch S."/>
            <person name="Juretic N."/>
            <person name="Hoen D."/>
            <person name="Wright S."/>
            <person name="Bruskiewich R."/>
            <person name="Bureau T."/>
            <person name="Miyao A."/>
            <person name="Hirochika H."/>
            <person name="Nishikawa T."/>
            <person name="Kadowaki K."/>
            <person name="Sugiura M."/>
            <person name="Burr B."/>
            <person name="Sasaki T."/>
        </authorList>
    </citation>
    <scope>NUCLEOTIDE SEQUENCE [LARGE SCALE GENOMIC DNA]</scope>
    <source>
        <strain evidence="2">cv. Nipponbare</strain>
    </source>
</reference>
<dbReference type="AlphaFoldDB" id="Q6K224"/>
<evidence type="ECO:0000313" key="1">
    <source>
        <dbReference type="EMBL" id="BAD23726.1"/>
    </source>
</evidence>
<name>Q6K224_ORYSJ</name>
<organism evidence="1 2">
    <name type="scientific">Oryza sativa subsp. japonica</name>
    <name type="common">Rice</name>
    <dbReference type="NCBI Taxonomy" id="39947"/>
    <lineage>
        <taxon>Eukaryota</taxon>
        <taxon>Viridiplantae</taxon>
        <taxon>Streptophyta</taxon>
        <taxon>Embryophyta</taxon>
        <taxon>Tracheophyta</taxon>
        <taxon>Spermatophyta</taxon>
        <taxon>Magnoliopsida</taxon>
        <taxon>Liliopsida</taxon>
        <taxon>Poales</taxon>
        <taxon>Poaceae</taxon>
        <taxon>BOP clade</taxon>
        <taxon>Oryzoideae</taxon>
        <taxon>Oryzeae</taxon>
        <taxon>Oryzinae</taxon>
        <taxon>Oryza</taxon>
        <taxon>Oryza sativa</taxon>
    </lineage>
</organism>
<dbReference type="Proteomes" id="UP000000763">
    <property type="component" value="Chromosome 2"/>
</dbReference>
<accession>Q6K224</accession>